<evidence type="ECO:0000313" key="7">
    <source>
        <dbReference type="EMBL" id="ELU00521.1"/>
    </source>
</evidence>
<dbReference type="InterPro" id="IPR001611">
    <property type="entry name" value="Leu-rich_rpt"/>
</dbReference>
<dbReference type="Pfam" id="PF13855">
    <property type="entry name" value="LRR_8"/>
    <property type="match status" value="2"/>
</dbReference>
<dbReference type="InterPro" id="IPR036179">
    <property type="entry name" value="Ig-like_dom_sf"/>
</dbReference>
<dbReference type="PROSITE" id="PS50835">
    <property type="entry name" value="IG_LIKE"/>
    <property type="match status" value="1"/>
</dbReference>
<sequence>MADQADIRRLLFFLLVTYQFPVLVVADQCPAICECSLLTTLCRRNSDGFVPDDLPVGTEVLSIQGILNDNDDSCSPITGNFTDLLSVSVRNNNLQIVCNNTLSDLTTVQKLYLNHNSISVLHKRAFAGLHRLREVYLDHNALSELPGECFSGLANLHRLSLPFNHLSVLSLSDLTSLRVLNLSSNKFNSLPSLGGIPRLEMLDLSHNDFTSISVHSLYKMKSIEVMDLSANPVSVLGPGSMDSIHVVELRLNSMPNLMLIEAGAFHNLPNLRRLQLKENEKLAFIDPDAFSGVDQLQNLDIAGSGLLAFPPGVFDVIGGIPSIDLTGNPLVCACTLQWMRRLQESVVFRNVSYWTCQEAQQTRHLSEIMTTRAASTECGPLAELLRDEDQDYIGNAALQYHCRGIGDPAPAVHWRIPNNRILNGSYSDGKFTLYPSGTLSILRPTKSDSGMYTCVAQSGSQSNASSVILNVH</sequence>
<reference evidence="9" key="1">
    <citation type="submission" date="2012-12" db="EMBL/GenBank/DDBJ databases">
        <authorList>
            <person name="Hellsten U."/>
            <person name="Grimwood J."/>
            <person name="Chapman J.A."/>
            <person name="Shapiro H."/>
            <person name="Aerts A."/>
            <person name="Otillar R.P."/>
            <person name="Terry A.Y."/>
            <person name="Boore J.L."/>
            <person name="Simakov O."/>
            <person name="Marletaz F."/>
            <person name="Cho S.-J."/>
            <person name="Edsinger-Gonzales E."/>
            <person name="Havlak P."/>
            <person name="Kuo D.-H."/>
            <person name="Larsson T."/>
            <person name="Lv J."/>
            <person name="Arendt D."/>
            <person name="Savage R."/>
            <person name="Osoegawa K."/>
            <person name="de Jong P."/>
            <person name="Lindberg D.R."/>
            <person name="Seaver E.C."/>
            <person name="Weisblat D.A."/>
            <person name="Putnam N.H."/>
            <person name="Grigoriev I.V."/>
            <person name="Rokhsar D.S."/>
        </authorList>
    </citation>
    <scope>NUCLEOTIDE SEQUENCE</scope>
    <source>
        <strain evidence="9">I ESC-2004</strain>
    </source>
</reference>
<evidence type="ECO:0000256" key="4">
    <source>
        <dbReference type="ARBA" id="ARBA00023157"/>
    </source>
</evidence>
<dbReference type="EMBL" id="KB305931">
    <property type="protein sequence ID" value="ELU00521.1"/>
    <property type="molecule type" value="Genomic_DNA"/>
</dbReference>
<dbReference type="HOGENOM" id="CLU_000288_18_18_1"/>
<evidence type="ECO:0000259" key="6">
    <source>
        <dbReference type="PROSITE" id="PS50835"/>
    </source>
</evidence>
<feature type="domain" description="Ig-like" evidence="6">
    <location>
        <begin position="380"/>
        <end position="470"/>
    </location>
</feature>
<evidence type="ECO:0000256" key="5">
    <source>
        <dbReference type="SAM" id="SignalP"/>
    </source>
</evidence>
<dbReference type="AlphaFoldDB" id="R7U347"/>
<dbReference type="SMART" id="SM00369">
    <property type="entry name" value="LRR_TYP"/>
    <property type="match status" value="7"/>
</dbReference>
<dbReference type="Pfam" id="PF00560">
    <property type="entry name" value="LRR_1"/>
    <property type="match status" value="2"/>
</dbReference>
<feature type="chain" id="PRO_5008787624" description="Ig-like domain-containing protein" evidence="5">
    <location>
        <begin position="27"/>
        <end position="472"/>
    </location>
</feature>
<dbReference type="InterPro" id="IPR003598">
    <property type="entry name" value="Ig_sub2"/>
</dbReference>
<evidence type="ECO:0000313" key="9">
    <source>
        <dbReference type="Proteomes" id="UP000014760"/>
    </source>
</evidence>
<accession>R7U347</accession>
<dbReference type="STRING" id="283909.R7U347"/>
<dbReference type="PANTHER" id="PTHR24366">
    <property type="entry name" value="IG(IMMUNOGLOBULIN) AND LRR(LEUCINE RICH REPEAT) DOMAINS"/>
    <property type="match status" value="1"/>
</dbReference>
<evidence type="ECO:0000256" key="2">
    <source>
        <dbReference type="ARBA" id="ARBA00022729"/>
    </source>
</evidence>
<organism evidence="7">
    <name type="scientific">Capitella teleta</name>
    <name type="common">Polychaete worm</name>
    <dbReference type="NCBI Taxonomy" id="283909"/>
    <lineage>
        <taxon>Eukaryota</taxon>
        <taxon>Metazoa</taxon>
        <taxon>Spiralia</taxon>
        <taxon>Lophotrochozoa</taxon>
        <taxon>Annelida</taxon>
        <taxon>Polychaeta</taxon>
        <taxon>Sedentaria</taxon>
        <taxon>Scolecida</taxon>
        <taxon>Capitellidae</taxon>
        <taxon>Capitella</taxon>
    </lineage>
</organism>
<evidence type="ECO:0000313" key="8">
    <source>
        <dbReference type="EnsemblMetazoa" id="CapteP136803"/>
    </source>
</evidence>
<dbReference type="Gene3D" id="3.80.10.10">
    <property type="entry name" value="Ribonuclease Inhibitor"/>
    <property type="match status" value="1"/>
</dbReference>
<dbReference type="PROSITE" id="PS51450">
    <property type="entry name" value="LRR"/>
    <property type="match status" value="2"/>
</dbReference>
<dbReference type="EMBL" id="AMQN01009672">
    <property type="status" value="NOT_ANNOTATED_CDS"/>
    <property type="molecule type" value="Genomic_DNA"/>
</dbReference>
<dbReference type="SUPFAM" id="SSF52058">
    <property type="entry name" value="L domain-like"/>
    <property type="match status" value="1"/>
</dbReference>
<dbReference type="EnsemblMetazoa" id="CapteT136803">
    <property type="protein sequence ID" value="CapteP136803"/>
    <property type="gene ID" value="CapteG136803"/>
</dbReference>
<keyword evidence="3" id="KW-0677">Repeat</keyword>
<name>R7U347_CAPTE</name>
<dbReference type="InterPro" id="IPR032675">
    <property type="entry name" value="LRR_dom_sf"/>
</dbReference>
<dbReference type="OMA" id="RATTYEN"/>
<dbReference type="PANTHER" id="PTHR24366:SF96">
    <property type="entry name" value="LEUCINE RICH REPEAT CONTAINING 53"/>
    <property type="match status" value="1"/>
</dbReference>
<feature type="signal peptide" evidence="5">
    <location>
        <begin position="1"/>
        <end position="26"/>
    </location>
</feature>
<evidence type="ECO:0000256" key="1">
    <source>
        <dbReference type="ARBA" id="ARBA00022614"/>
    </source>
</evidence>
<dbReference type="Pfam" id="PF13927">
    <property type="entry name" value="Ig_3"/>
    <property type="match status" value="1"/>
</dbReference>
<dbReference type="InterPro" id="IPR007110">
    <property type="entry name" value="Ig-like_dom"/>
</dbReference>
<keyword evidence="1" id="KW-0433">Leucine-rich repeat</keyword>
<reference evidence="8" key="3">
    <citation type="submission" date="2015-06" db="UniProtKB">
        <authorList>
            <consortium name="EnsemblMetazoa"/>
        </authorList>
    </citation>
    <scope>IDENTIFICATION</scope>
</reference>
<protein>
    <recommendedName>
        <fullName evidence="6">Ig-like domain-containing protein</fullName>
    </recommendedName>
</protein>
<dbReference type="InterPro" id="IPR003591">
    <property type="entry name" value="Leu-rich_rpt_typical-subtyp"/>
</dbReference>
<proteinExistence type="predicted"/>
<evidence type="ECO:0000256" key="3">
    <source>
        <dbReference type="ARBA" id="ARBA00022737"/>
    </source>
</evidence>
<gene>
    <name evidence="7" type="ORF">CAPTEDRAFT_136803</name>
</gene>
<keyword evidence="2 5" id="KW-0732">Signal</keyword>
<dbReference type="Gene3D" id="2.60.40.10">
    <property type="entry name" value="Immunoglobulins"/>
    <property type="match status" value="1"/>
</dbReference>
<reference evidence="7 9" key="2">
    <citation type="journal article" date="2013" name="Nature">
        <title>Insights into bilaterian evolution from three spiralian genomes.</title>
        <authorList>
            <person name="Simakov O."/>
            <person name="Marletaz F."/>
            <person name="Cho S.J."/>
            <person name="Edsinger-Gonzales E."/>
            <person name="Havlak P."/>
            <person name="Hellsten U."/>
            <person name="Kuo D.H."/>
            <person name="Larsson T."/>
            <person name="Lv J."/>
            <person name="Arendt D."/>
            <person name="Savage R."/>
            <person name="Osoegawa K."/>
            <person name="de Jong P."/>
            <person name="Grimwood J."/>
            <person name="Chapman J.A."/>
            <person name="Shapiro H."/>
            <person name="Aerts A."/>
            <person name="Otillar R.P."/>
            <person name="Terry A.Y."/>
            <person name="Boore J.L."/>
            <person name="Grigoriev I.V."/>
            <person name="Lindberg D.R."/>
            <person name="Seaver E.C."/>
            <person name="Weisblat D.A."/>
            <person name="Putnam N.H."/>
            <person name="Rokhsar D.S."/>
        </authorList>
    </citation>
    <scope>NUCLEOTIDE SEQUENCE</scope>
    <source>
        <strain evidence="7 9">I ESC-2004</strain>
    </source>
</reference>
<keyword evidence="4" id="KW-1015">Disulfide bond</keyword>
<dbReference type="Proteomes" id="UP000014760">
    <property type="component" value="Unassembled WGS sequence"/>
</dbReference>
<keyword evidence="9" id="KW-1185">Reference proteome</keyword>
<dbReference type="SMART" id="SM00408">
    <property type="entry name" value="IGc2"/>
    <property type="match status" value="1"/>
</dbReference>
<dbReference type="OrthoDB" id="676979at2759"/>
<feature type="non-terminal residue" evidence="7">
    <location>
        <position position="472"/>
    </location>
</feature>
<dbReference type="InterPro" id="IPR013783">
    <property type="entry name" value="Ig-like_fold"/>
</dbReference>
<dbReference type="SUPFAM" id="SSF48726">
    <property type="entry name" value="Immunoglobulin"/>
    <property type="match status" value="1"/>
</dbReference>